<dbReference type="STRING" id="905079.L1ILN2"/>
<dbReference type="Pfam" id="PF07645">
    <property type="entry name" value="EGF_CA"/>
    <property type="match status" value="1"/>
</dbReference>
<dbReference type="GO" id="GO:0005509">
    <property type="term" value="F:calcium ion binding"/>
    <property type="evidence" value="ECO:0007669"/>
    <property type="project" value="InterPro"/>
</dbReference>
<dbReference type="RefSeq" id="XP_005824017.1">
    <property type="nucleotide sequence ID" value="XM_005823960.1"/>
</dbReference>
<dbReference type="PROSITE" id="PS00022">
    <property type="entry name" value="EGF_1"/>
    <property type="match status" value="1"/>
</dbReference>
<dbReference type="GeneID" id="17293766"/>
<gene>
    <name evidence="6" type="ORF">GUITHDRAFT_145281</name>
</gene>
<dbReference type="CDD" id="cd00054">
    <property type="entry name" value="EGF_CA"/>
    <property type="match status" value="1"/>
</dbReference>
<dbReference type="InterPro" id="IPR001881">
    <property type="entry name" value="EGF-like_Ca-bd_dom"/>
</dbReference>
<dbReference type="InterPro" id="IPR018097">
    <property type="entry name" value="EGF_Ca-bd_CS"/>
</dbReference>
<dbReference type="SUPFAM" id="SSF75011">
    <property type="entry name" value="3-carboxy-cis,cis-mucoante lactonizing enzyme"/>
    <property type="match status" value="1"/>
</dbReference>
<dbReference type="HOGENOM" id="CLU_226281_0_0_1"/>
<dbReference type="eggNOG" id="KOG1217">
    <property type="taxonomic scope" value="Eukaryota"/>
</dbReference>
<dbReference type="PaxDb" id="55529-EKX37037"/>
<dbReference type="OMA" id="DPKCHAG"/>
<dbReference type="SMART" id="SM00208">
    <property type="entry name" value="TNFR"/>
    <property type="match status" value="9"/>
</dbReference>
<dbReference type="SMART" id="SM00181">
    <property type="entry name" value="EGF"/>
    <property type="match status" value="13"/>
</dbReference>
<feature type="domain" description="EGF-like" evidence="5">
    <location>
        <begin position="1652"/>
        <end position="1692"/>
    </location>
</feature>
<dbReference type="OrthoDB" id="4062651at2759"/>
<dbReference type="CDD" id="cd00185">
    <property type="entry name" value="TNFRSF"/>
    <property type="match status" value="1"/>
</dbReference>
<dbReference type="Gene3D" id="2.10.25.10">
    <property type="entry name" value="Laminin"/>
    <property type="match status" value="1"/>
</dbReference>
<accession>L1ILN2</accession>
<protein>
    <recommendedName>
        <fullName evidence="5">EGF-like domain-containing protein</fullName>
    </recommendedName>
</protein>
<dbReference type="InterPro" id="IPR049883">
    <property type="entry name" value="NOTCH1_EGF-like"/>
</dbReference>
<proteinExistence type="predicted"/>
<reference evidence="6 8" key="1">
    <citation type="journal article" date="2012" name="Nature">
        <title>Algal genomes reveal evolutionary mosaicism and the fate of nucleomorphs.</title>
        <authorList>
            <consortium name="DOE Joint Genome Institute"/>
            <person name="Curtis B.A."/>
            <person name="Tanifuji G."/>
            <person name="Burki F."/>
            <person name="Gruber A."/>
            <person name="Irimia M."/>
            <person name="Maruyama S."/>
            <person name="Arias M.C."/>
            <person name="Ball S.G."/>
            <person name="Gile G.H."/>
            <person name="Hirakawa Y."/>
            <person name="Hopkins J.F."/>
            <person name="Kuo A."/>
            <person name="Rensing S.A."/>
            <person name="Schmutz J."/>
            <person name="Symeonidi A."/>
            <person name="Elias M."/>
            <person name="Eveleigh R.J."/>
            <person name="Herman E.K."/>
            <person name="Klute M.J."/>
            <person name="Nakayama T."/>
            <person name="Obornik M."/>
            <person name="Reyes-Prieto A."/>
            <person name="Armbrust E.V."/>
            <person name="Aves S.J."/>
            <person name="Beiko R.G."/>
            <person name="Coutinho P."/>
            <person name="Dacks J.B."/>
            <person name="Durnford D.G."/>
            <person name="Fast N.M."/>
            <person name="Green B.R."/>
            <person name="Grisdale C.J."/>
            <person name="Hempel F."/>
            <person name="Henrissat B."/>
            <person name="Hoppner M.P."/>
            <person name="Ishida K."/>
            <person name="Kim E."/>
            <person name="Koreny L."/>
            <person name="Kroth P.G."/>
            <person name="Liu Y."/>
            <person name="Malik S.B."/>
            <person name="Maier U.G."/>
            <person name="McRose D."/>
            <person name="Mock T."/>
            <person name="Neilson J.A."/>
            <person name="Onodera N.T."/>
            <person name="Poole A.M."/>
            <person name="Pritham E.J."/>
            <person name="Richards T.A."/>
            <person name="Rocap G."/>
            <person name="Roy S.W."/>
            <person name="Sarai C."/>
            <person name="Schaack S."/>
            <person name="Shirato S."/>
            <person name="Slamovits C.H."/>
            <person name="Spencer D.F."/>
            <person name="Suzuki S."/>
            <person name="Worden A.Z."/>
            <person name="Zauner S."/>
            <person name="Barry K."/>
            <person name="Bell C."/>
            <person name="Bharti A.K."/>
            <person name="Crow J.A."/>
            <person name="Grimwood J."/>
            <person name="Kramer R."/>
            <person name="Lindquist E."/>
            <person name="Lucas S."/>
            <person name="Salamov A."/>
            <person name="McFadden G.I."/>
            <person name="Lane C.E."/>
            <person name="Keeling P.J."/>
            <person name="Gray M.W."/>
            <person name="Grigoriev I.V."/>
            <person name="Archibald J.M."/>
        </authorList>
    </citation>
    <scope>NUCLEOTIDE SEQUENCE</scope>
    <source>
        <strain evidence="6 8">CCMP2712</strain>
    </source>
</reference>
<dbReference type="PANTHER" id="PTHR46967">
    <property type="entry name" value="INSULIN-LIKE GROWTH FACTOR BINDING PROTEIN,N-TERMINAL"/>
    <property type="match status" value="1"/>
</dbReference>
<dbReference type="PROSITE" id="PS50026">
    <property type="entry name" value="EGF_3"/>
    <property type="match status" value="1"/>
</dbReference>
<evidence type="ECO:0000313" key="8">
    <source>
        <dbReference type="Proteomes" id="UP000011087"/>
    </source>
</evidence>
<evidence type="ECO:0000256" key="4">
    <source>
        <dbReference type="PROSITE-ProRule" id="PRU00076"/>
    </source>
</evidence>
<keyword evidence="1 4" id="KW-0245">EGF-like domain</keyword>
<dbReference type="SMART" id="SM00179">
    <property type="entry name" value="EGF_CA"/>
    <property type="match status" value="1"/>
</dbReference>
<evidence type="ECO:0000256" key="3">
    <source>
        <dbReference type="ARBA" id="ARBA00023157"/>
    </source>
</evidence>
<evidence type="ECO:0000256" key="1">
    <source>
        <dbReference type="ARBA" id="ARBA00022536"/>
    </source>
</evidence>
<evidence type="ECO:0000259" key="5">
    <source>
        <dbReference type="PROSITE" id="PS50026"/>
    </source>
</evidence>
<dbReference type="KEGG" id="gtt:GUITHDRAFT_145281"/>
<dbReference type="InterPro" id="IPR001368">
    <property type="entry name" value="TNFR/NGFR_Cys_rich_reg"/>
</dbReference>
<dbReference type="Pfam" id="PF07699">
    <property type="entry name" value="Ephrin_rec_like"/>
    <property type="match status" value="17"/>
</dbReference>
<dbReference type="PROSITE" id="PS01187">
    <property type="entry name" value="EGF_CA"/>
    <property type="match status" value="1"/>
</dbReference>
<evidence type="ECO:0000313" key="6">
    <source>
        <dbReference type="EMBL" id="EKX37037.1"/>
    </source>
</evidence>
<dbReference type="InterPro" id="IPR009030">
    <property type="entry name" value="Growth_fac_rcpt_cys_sf"/>
</dbReference>
<dbReference type="EMBL" id="JH993064">
    <property type="protein sequence ID" value="EKX37037.1"/>
    <property type="molecule type" value="Genomic_DNA"/>
</dbReference>
<dbReference type="EnsemblProtists" id="EKX37037">
    <property type="protein sequence ID" value="EKX37037"/>
    <property type="gene ID" value="GUITHDRAFT_145281"/>
</dbReference>
<organism evidence="6">
    <name type="scientific">Guillardia theta (strain CCMP2712)</name>
    <name type="common">Cryptophyte</name>
    <dbReference type="NCBI Taxonomy" id="905079"/>
    <lineage>
        <taxon>Eukaryota</taxon>
        <taxon>Cryptophyceae</taxon>
        <taxon>Pyrenomonadales</taxon>
        <taxon>Geminigeraceae</taxon>
        <taxon>Guillardia</taxon>
    </lineage>
</organism>
<evidence type="ECO:0000256" key="2">
    <source>
        <dbReference type="ARBA" id="ARBA00022737"/>
    </source>
</evidence>
<dbReference type="SMART" id="SM01411">
    <property type="entry name" value="Ephrin_rec_like"/>
    <property type="match status" value="37"/>
</dbReference>
<reference evidence="7" key="3">
    <citation type="submission" date="2016-03" db="UniProtKB">
        <authorList>
            <consortium name="EnsemblProtists"/>
        </authorList>
    </citation>
    <scope>IDENTIFICATION</scope>
</reference>
<keyword evidence="3" id="KW-1015">Disulfide bond</keyword>
<reference evidence="8" key="2">
    <citation type="submission" date="2012-11" db="EMBL/GenBank/DDBJ databases">
        <authorList>
            <person name="Kuo A."/>
            <person name="Curtis B.A."/>
            <person name="Tanifuji G."/>
            <person name="Burki F."/>
            <person name="Gruber A."/>
            <person name="Irimia M."/>
            <person name="Maruyama S."/>
            <person name="Arias M.C."/>
            <person name="Ball S.G."/>
            <person name="Gile G.H."/>
            <person name="Hirakawa Y."/>
            <person name="Hopkins J.F."/>
            <person name="Rensing S.A."/>
            <person name="Schmutz J."/>
            <person name="Symeonidi A."/>
            <person name="Elias M."/>
            <person name="Eveleigh R.J."/>
            <person name="Herman E.K."/>
            <person name="Klute M.J."/>
            <person name="Nakayama T."/>
            <person name="Obornik M."/>
            <person name="Reyes-Prieto A."/>
            <person name="Armbrust E.V."/>
            <person name="Aves S.J."/>
            <person name="Beiko R.G."/>
            <person name="Coutinho P."/>
            <person name="Dacks J.B."/>
            <person name="Durnford D.G."/>
            <person name="Fast N.M."/>
            <person name="Green B.R."/>
            <person name="Grisdale C."/>
            <person name="Hempe F."/>
            <person name="Henrissat B."/>
            <person name="Hoppner M.P."/>
            <person name="Ishida K.-I."/>
            <person name="Kim E."/>
            <person name="Koreny L."/>
            <person name="Kroth P.G."/>
            <person name="Liu Y."/>
            <person name="Malik S.-B."/>
            <person name="Maier U.G."/>
            <person name="McRose D."/>
            <person name="Mock T."/>
            <person name="Neilson J.A."/>
            <person name="Onodera N.T."/>
            <person name="Poole A.M."/>
            <person name="Pritham E.J."/>
            <person name="Richards T.A."/>
            <person name="Rocap G."/>
            <person name="Roy S.W."/>
            <person name="Sarai C."/>
            <person name="Schaack S."/>
            <person name="Shirato S."/>
            <person name="Slamovits C.H."/>
            <person name="Spencer D.F."/>
            <person name="Suzuki S."/>
            <person name="Worden A.Z."/>
            <person name="Zauner S."/>
            <person name="Barry K."/>
            <person name="Bell C."/>
            <person name="Bharti A.K."/>
            <person name="Crow J.A."/>
            <person name="Grimwood J."/>
            <person name="Kramer R."/>
            <person name="Lindquist E."/>
            <person name="Lucas S."/>
            <person name="Salamov A."/>
            <person name="McFadden G.I."/>
            <person name="Lane C.E."/>
            <person name="Keeling P.J."/>
            <person name="Gray M.W."/>
            <person name="Grigoriev I.V."/>
            <person name="Archibald J.M."/>
        </authorList>
    </citation>
    <scope>NUCLEOTIDE SEQUENCE</scope>
    <source>
        <strain evidence="8">CCMP2712</strain>
    </source>
</reference>
<keyword evidence="8" id="KW-1185">Reference proteome</keyword>
<dbReference type="PROSITE" id="PS01186">
    <property type="entry name" value="EGF_2"/>
    <property type="match status" value="1"/>
</dbReference>
<dbReference type="SUPFAM" id="SSF57184">
    <property type="entry name" value="Growth factor receptor domain"/>
    <property type="match status" value="13"/>
</dbReference>
<dbReference type="PANTHER" id="PTHR46967:SF2">
    <property type="entry name" value="SUSHI, VON WILLEBRAND FACTOR TYPE A, EGF AND PENTRAXIN DOMAIN-CONTAINING PROTEIN 1-LIKE"/>
    <property type="match status" value="1"/>
</dbReference>
<sequence length="2953" mass="308417">MDLKINVSKDTAFGRSSRAWWGLTEFELLYSGRDCSPCSPGTYKSTIGIQACNYCPENATSLPGATSSSQCVCPIGYTGPSGSSCSVCPAGKYKNVLGESPCQYCPLGSWSLTAGQSFCDLCPVGKYLDYTLSTSTIGCQPCPNGYYSVQPGSASCISYLSDYLNSSTLNPSCGPEQYGTSKFGQDTTITYSPLVVIQGYTSSIVFNQSHFFRVEDSTSSVLYILDKERQVGWAVSRDVNNNVLSYANPKLIQITKDSNYAFVFEKGSFVSMTSLKSYIKTIVIGTSSSTTSTDGIGSAASFSNAFAADVSYDSAYMVVLETGLNGIRKVDLSNFKVVTFTVSFTPVCIAYAHKTETVWAMSSNSLFLVNIPGSVAAVGSEAFLSPFYQNTAYYTFSNVLGLIVSPTQDQILIASTDGRLQLVDAKSKQVKDFKRVNGVTFSKFIPDIKKRSIILASESLLVLSFYEVTPDFCHDCPFGQVSQPGSTSLIDCYIPQCSMDVSVPIDGNYTTTQILQYDPYSPPVNISTYAFERKCRCMAGYVGDGQTVCNPCPADTYSTGVDLTAGNISFCKTLFCVTEGYAFKTNIVIYYAPKQGYFLSCYCPSGYYGNPNGNVPCTRCPAGTYSLNSTSDNACLSCPGNSTSSVGSSYCVCNKSYTPYELPPASNPEGLPVVYTGYVRSSATDRCKIVGSGTGRYYSCDLACVYTRGSCNGTLQYSPSSQSLECVCVDGFLDVNGTCVYQQSPCPSTYITTIVNETYVICSCPENTTTHSRNQSCMVGLTFLFSCPKGLLSSAGSTSALQCTCIEGYIPVDGICTPCKEGTYQRGSSCLPCPSGLTSANASTSCSCPLGKELIGSSCVGCSVGYYKPSIYQPCTLCPANTHTASSGSYSLEQCFCNAGYYGSDGQACTICPRGTYKDFGPGPCNDCPANSDSIEGSITIYDCACAQGFSSNTDGSCSICKPGTYYDGSICKTCPTGSTSVQRSVAIDSCFCDRGYGGSGTACTACAIGKYKDVAKNALCTQCPDHASTIKQGSVDVSACFCLVGYRGTGSNQCEPCPAGEYKNITGSFQCTQCPANSFANQTASVAITDCKCVAGYYNAGAAGKVDCIQCPENKYWSAGSCVSCFSNSRTAHLQRLPLQPVQIHHGSGNQDCTACPYPGVTSGTGSVSIGSCLCGPGFFSLNGSVPCYPCPPDHYSDVAGLLSCLSCSPNTVSKEGSNSSTDCVAAPGFYQSASPGGRRLLSTLSVGGYYIVQCPESTYSDVAGLFKCKSCPYRMVSGIGSSSVVNCYCPAGYYGAAGGICIPCDDGYFKSTAGPDYCTRCPFNMVTMDIASTSILNCTCAKGYQMTPVSIPVTIDGIAFSQICQYCPVGKFKSTVGNYGCESCPVPYSTYFSGSTSFSDCACGSGYYGVANGSCLPCPDYLLTTNSTLDACIQCPNNMEVVYTSFLNRTCLCRKGYYPYQDGCAPCPFNTYKSERGSGSCQKCPVGSYSAMGSTDITDCQCGTGSYLLPIDGYCMPCYSASPLLCPAGLHSFEGATDLELCLCPVGYYKDVYGQCRQCRTELKACPQTMTTVGPAKTINDCVCQINYYTAGIDAKTGLPICKKCPGNSVSNANSTFCKCTEGIFSQTINSCIYCGNGFQFDWNASVCYDINECLSGQRCGLNSVCTNTYGSYECSCNANFYLNASGICDRCPAGMTSSIGSTSINQCFCPPGYGRLNSYTCFPCPANTYHSLASNDCIACPANSYSSTGRTNCTCDVGYLGFNYLELSSGIVTIDTDVCSLSFIVNSEHVLPGQILNESCQIYFSSLLLGKNVIVAVSGSYPLVLHSVQAVVINATIDVSGRGGKGGSANLSSPIQAGSGRGGGPAATACWYGGAGGSYGGRGGDGSFPALSAYGALDIYSDWSASSVLGSGGGGGGTCDLPAPSSNDGGAGGGSLTISSFESILIGGSLLANGGDSSLYNSVDAIRLGGGGSGGSVLLSAPYVTVTGLIQCNGGNADKSIRTGGGGAGGRIAILGNQKSLTDALLQVMGGRGFVALQAEYGSVYVGDFVILPFIQNLTCSVCPPNSYLNSLKFCSPCPSGSVSSSGSNASTDCQCDKGFGWSAASGCSACPIGKYKDFVGNGNCTPCAANAITFMQGSEAKTDCLCSVGYEGTGYVSCSQCQLGSYNPSAGLTFCASCPASKTTAIYSSKSASECVCLAGYFLLVDGSCQPCLPGTFKPAIGNSECTVCGAGKFAIGDGSTDASLCICKQGYFGADCLPCAAGSYKNSAGSGNCTLCPAGTYQSETAAISSSRCLPCPLGTFSKVVGASSSSVCESCAVGTYSDVTQSTVCQLCPSNSTSSRGSSSFGSCLCLPGYRHSETTITQAPNSNVYCAPCEPGTNKINLGDYACAPCPENYYSEAYASAIGATSVIQCSSCPLHSTSIPGAFKLEDCKCDSGFQKIGVDCVSCGLGRYGNGTEACKDCPADTYSITTLSASVASCLPCPSNSIAPSSSVNVLACRCKEGYTANSDGVACAACQSGYYKNYQGKGPCVACAVGFYMEKTASVTIDDCLPCPALTTTLANGSSLISSCLCQVGYEPLIAGGSKTCIPCSKGYYKDQISDNACTPCPSDTFSAQIGAVAATTCKPCFTYAKSATGSYECSCVPGYYRSYSDVLGYCLPCPSGTYYDIALKSCQNCPASTYNPDIAVIGACLPCPNHSHSNTNGSTQISSCSCDPGYYNQSLGVCVACVPGKFKTADSPQGKPCEVCSMDTYQPDYAASTPCIPCTPHSSTKTTNRTIEATDCTCNPGYYGNGADGCNQCANATYCPGGDFFLRCPQFSSSPRGSILLSQCLCLPGYFQVGIACVLCPPNFYCPNGTSVNPCPHNSYSLAGSISSDNCTCRYGWLAELDFCPLGQYGSNFYNCTNCSAGTYKSVRSFEPCVNCPVTMTTQFTGSVSIRSCRVHRHGC</sequence>
<dbReference type="Gene3D" id="2.10.50.10">
    <property type="entry name" value="Tumor Necrosis Factor Receptor, subunit A, domain 2"/>
    <property type="match status" value="25"/>
</dbReference>
<keyword evidence="2" id="KW-0677">Repeat</keyword>
<dbReference type="InterPro" id="IPR011641">
    <property type="entry name" value="Tyr-kin_ephrin_A/B_rcpt-like"/>
</dbReference>
<dbReference type="Proteomes" id="UP000011087">
    <property type="component" value="Unassembled WGS sequence"/>
</dbReference>
<dbReference type="InterPro" id="IPR000742">
    <property type="entry name" value="EGF"/>
</dbReference>
<dbReference type="PROSITE" id="PS00010">
    <property type="entry name" value="ASX_HYDROXYL"/>
    <property type="match status" value="1"/>
</dbReference>
<name>L1ILN2_GUITC</name>
<comment type="caution">
    <text evidence="4">Lacks conserved residue(s) required for the propagation of feature annotation.</text>
</comment>
<evidence type="ECO:0000313" key="7">
    <source>
        <dbReference type="EnsemblProtists" id="EKX37037"/>
    </source>
</evidence>
<dbReference type="InterPro" id="IPR000152">
    <property type="entry name" value="EGF-type_Asp/Asn_hydroxyl_site"/>
</dbReference>